<evidence type="ECO:0000256" key="3">
    <source>
        <dbReference type="HAMAP-Rule" id="MF_01385"/>
    </source>
</evidence>
<comment type="subcellular location">
    <subcellularLocation>
        <location evidence="3">Cytoplasm</location>
    </subcellularLocation>
</comment>
<dbReference type="GO" id="GO:0005737">
    <property type="term" value="C:cytoplasm"/>
    <property type="evidence" value="ECO:0007669"/>
    <property type="project" value="UniProtKB-SubCell"/>
</dbReference>
<evidence type="ECO:0000256" key="2">
    <source>
        <dbReference type="ARBA" id="ARBA00023186"/>
    </source>
</evidence>
<reference evidence="4 5" key="1">
    <citation type="submission" date="2018-02" db="EMBL/GenBank/DDBJ databases">
        <title>Insights into the biology of acidophilic members of the Acidiferrobacteraceae family derived from comparative genomic analyses.</title>
        <authorList>
            <person name="Issotta F."/>
            <person name="Thyssen C."/>
            <person name="Mena C."/>
            <person name="Moya A."/>
            <person name="Bellenberg S."/>
            <person name="Sproer C."/>
            <person name="Covarrubias P.C."/>
            <person name="Sand W."/>
            <person name="Quatrini R."/>
            <person name="Vera M."/>
        </authorList>
    </citation>
    <scope>NUCLEOTIDE SEQUENCE [LARGE SCALE GENOMIC DNA]</scope>
    <source>
        <strain evidence="5">m-1</strain>
    </source>
</reference>
<dbReference type="RefSeq" id="WP_083996022.1">
    <property type="nucleotide sequence ID" value="NZ_CP080624.1"/>
</dbReference>
<dbReference type="GO" id="GO:0016151">
    <property type="term" value="F:nickel cation binding"/>
    <property type="evidence" value="ECO:0007669"/>
    <property type="project" value="UniProtKB-UniRule"/>
</dbReference>
<sequence>MDITTMNDAVVLCQTLRLASPALPIGAYSYSQGLETAVAKGWVVDESTARDWIEGLLRLAIARLDLPLLVRLRRALATHDHARLVFWSHYLRASREARELADEDRMLGAGLLRLLGDDSWAQQACAADVPPSLPLGFAAAGLAWGLPEQAALTAYAWSWLENQVAAAMKTIPLGQSAGQRLLSGALEPLARAVTCAPGIADDDLGALAPGFAIACAHHETQYTRLFRS</sequence>
<dbReference type="Proteomes" id="UP000253250">
    <property type="component" value="Unassembled WGS sequence"/>
</dbReference>
<dbReference type="HAMAP" id="MF_01385">
    <property type="entry name" value="UreF"/>
    <property type="match status" value="1"/>
</dbReference>
<organism evidence="4 5">
    <name type="scientific">Acidiferrobacter thiooxydans</name>
    <dbReference type="NCBI Taxonomy" id="163359"/>
    <lineage>
        <taxon>Bacteria</taxon>
        <taxon>Pseudomonadati</taxon>
        <taxon>Pseudomonadota</taxon>
        <taxon>Gammaproteobacteria</taxon>
        <taxon>Acidiferrobacterales</taxon>
        <taxon>Acidiferrobacteraceae</taxon>
        <taxon>Acidiferrobacter</taxon>
    </lineage>
</organism>
<dbReference type="EMBL" id="PSYR01000002">
    <property type="protein sequence ID" value="RCN56932.1"/>
    <property type="molecule type" value="Genomic_DNA"/>
</dbReference>
<comment type="similarity">
    <text evidence="3">Belongs to the UreF family.</text>
</comment>
<keyword evidence="1 3" id="KW-0996">Nickel insertion</keyword>
<dbReference type="InterPro" id="IPR038277">
    <property type="entry name" value="UreF_sf"/>
</dbReference>
<dbReference type="AlphaFoldDB" id="A0A368HHZ7"/>
<dbReference type="Pfam" id="PF01730">
    <property type="entry name" value="UreF"/>
    <property type="match status" value="1"/>
</dbReference>
<gene>
    <name evidence="3" type="primary">ureF</name>
    <name evidence="4" type="ORF">C4900_14460</name>
</gene>
<comment type="subunit">
    <text evidence="3">UreD, UreF and UreG form a complex that acts as a GTP-hydrolysis-dependent molecular chaperone, activating the urease apoprotein by helping to assemble the nickel containing metallocenter of UreC. The UreE protein probably delivers the nickel.</text>
</comment>
<dbReference type="InterPro" id="IPR002639">
    <property type="entry name" value="UreF"/>
</dbReference>
<proteinExistence type="inferred from homology"/>
<dbReference type="PIRSF" id="PIRSF009467">
    <property type="entry name" value="Ureas_acces_UreF"/>
    <property type="match status" value="1"/>
</dbReference>
<dbReference type="Gene3D" id="1.10.4190.10">
    <property type="entry name" value="Urease accessory protein UreF"/>
    <property type="match status" value="1"/>
</dbReference>
<comment type="function">
    <text evidence="3">Required for maturation of urease via the functional incorporation of the urease nickel metallocenter.</text>
</comment>
<dbReference type="PANTHER" id="PTHR33620">
    <property type="entry name" value="UREASE ACCESSORY PROTEIN F"/>
    <property type="match status" value="1"/>
</dbReference>
<protein>
    <recommendedName>
        <fullName evidence="3">Urease accessory protein UreF</fullName>
    </recommendedName>
</protein>
<keyword evidence="2 3" id="KW-0143">Chaperone</keyword>
<accession>A0A368HHZ7</accession>
<keyword evidence="5" id="KW-1185">Reference proteome</keyword>
<evidence type="ECO:0000256" key="1">
    <source>
        <dbReference type="ARBA" id="ARBA00022988"/>
    </source>
</evidence>
<name>A0A368HHZ7_9GAMM</name>
<evidence type="ECO:0000313" key="4">
    <source>
        <dbReference type="EMBL" id="RCN56932.1"/>
    </source>
</evidence>
<dbReference type="OrthoDB" id="9798772at2"/>
<dbReference type="PANTHER" id="PTHR33620:SF1">
    <property type="entry name" value="UREASE ACCESSORY PROTEIN F"/>
    <property type="match status" value="1"/>
</dbReference>
<evidence type="ECO:0000313" key="5">
    <source>
        <dbReference type="Proteomes" id="UP000253250"/>
    </source>
</evidence>
<comment type="caution">
    <text evidence="4">The sequence shown here is derived from an EMBL/GenBank/DDBJ whole genome shotgun (WGS) entry which is preliminary data.</text>
</comment>
<keyword evidence="3" id="KW-0963">Cytoplasm</keyword>